<evidence type="ECO:0000259" key="1">
    <source>
        <dbReference type="PROSITE" id="PS50404"/>
    </source>
</evidence>
<organism evidence="3">
    <name type="scientific">Hemiselmis andersenii</name>
    <name type="common">Cryptophyte alga</name>
    <dbReference type="NCBI Taxonomy" id="464988"/>
    <lineage>
        <taxon>Eukaryota</taxon>
        <taxon>Cryptophyceae</taxon>
        <taxon>Cryptomonadales</taxon>
        <taxon>Hemiselmidaceae</taxon>
        <taxon>Hemiselmis</taxon>
    </lineage>
</organism>
<dbReference type="SFLD" id="SFLDG00363">
    <property type="entry name" value="AMPS_(cytGST):_Alpha-__Mu-__Pi"/>
    <property type="match status" value="1"/>
</dbReference>
<dbReference type="InterPro" id="IPR004045">
    <property type="entry name" value="Glutathione_S-Trfase_N"/>
</dbReference>
<evidence type="ECO:0008006" key="4">
    <source>
        <dbReference type="Google" id="ProtNLM"/>
    </source>
</evidence>
<dbReference type="PANTHER" id="PTHR11571">
    <property type="entry name" value="GLUTATHIONE S-TRANSFERASE"/>
    <property type="match status" value="1"/>
</dbReference>
<accession>A0A6U4UPC8</accession>
<reference evidence="3" key="1">
    <citation type="submission" date="2021-01" db="EMBL/GenBank/DDBJ databases">
        <authorList>
            <person name="Corre E."/>
            <person name="Pelletier E."/>
            <person name="Niang G."/>
            <person name="Scheremetjew M."/>
            <person name="Finn R."/>
            <person name="Kale V."/>
            <person name="Holt S."/>
            <person name="Cochrane G."/>
            <person name="Meng A."/>
            <person name="Brown T."/>
            <person name="Cohen L."/>
        </authorList>
    </citation>
    <scope>NUCLEOTIDE SEQUENCE</scope>
    <source>
        <strain evidence="3">CCMP644</strain>
    </source>
</reference>
<dbReference type="InterPro" id="IPR040079">
    <property type="entry name" value="Glutathione_S-Trfase"/>
</dbReference>
<dbReference type="SFLD" id="SFLDG01205">
    <property type="entry name" value="AMPS.1"/>
    <property type="match status" value="1"/>
</dbReference>
<dbReference type="InterPro" id="IPR036282">
    <property type="entry name" value="Glutathione-S-Trfase_C_sf"/>
</dbReference>
<dbReference type="CDD" id="cd03039">
    <property type="entry name" value="GST_N_Sigma_like"/>
    <property type="match status" value="1"/>
</dbReference>
<dbReference type="GO" id="GO:0006749">
    <property type="term" value="P:glutathione metabolic process"/>
    <property type="evidence" value="ECO:0007669"/>
    <property type="project" value="TreeGrafter"/>
</dbReference>
<protein>
    <recommendedName>
        <fullName evidence="4">Glutathione S-transferase</fullName>
    </recommendedName>
</protein>
<dbReference type="FunFam" id="1.20.1050.10:FF:000030">
    <property type="entry name" value="Glutathione S-transferase S1"/>
    <property type="match status" value="1"/>
</dbReference>
<dbReference type="InterPro" id="IPR010987">
    <property type="entry name" value="Glutathione-S-Trfase_C-like"/>
</dbReference>
<dbReference type="CDD" id="cd03192">
    <property type="entry name" value="GST_C_Sigma_like"/>
    <property type="match status" value="1"/>
</dbReference>
<dbReference type="AlphaFoldDB" id="A0A6U4UPC8"/>
<dbReference type="Gene3D" id="1.20.1050.10">
    <property type="match status" value="1"/>
</dbReference>
<dbReference type="PROSITE" id="PS50405">
    <property type="entry name" value="GST_CTER"/>
    <property type="match status" value="1"/>
</dbReference>
<feature type="domain" description="GST C-terminal" evidence="2">
    <location>
        <begin position="89"/>
        <end position="217"/>
    </location>
</feature>
<evidence type="ECO:0000259" key="2">
    <source>
        <dbReference type="PROSITE" id="PS50405"/>
    </source>
</evidence>
<proteinExistence type="predicted"/>
<dbReference type="InterPro" id="IPR004046">
    <property type="entry name" value="GST_C"/>
</dbReference>
<dbReference type="Pfam" id="PF14497">
    <property type="entry name" value="GST_C_3"/>
    <property type="match status" value="1"/>
</dbReference>
<dbReference type="SFLD" id="SFLDS00019">
    <property type="entry name" value="Glutathione_Transferase_(cytos"/>
    <property type="match status" value="1"/>
</dbReference>
<feature type="domain" description="GST N-terminal" evidence="1">
    <location>
        <begin position="9"/>
        <end position="87"/>
    </location>
</feature>
<evidence type="ECO:0000313" key="3">
    <source>
        <dbReference type="EMBL" id="CAD8955137.1"/>
    </source>
</evidence>
<name>A0A6U4UPC8_HEMAN</name>
<dbReference type="InterPro" id="IPR036249">
    <property type="entry name" value="Thioredoxin-like_sf"/>
</dbReference>
<dbReference type="EMBL" id="HBFX01016035">
    <property type="protein sequence ID" value="CAD8955137.1"/>
    <property type="molecule type" value="Transcribed_RNA"/>
</dbReference>
<dbReference type="GO" id="GO:0004364">
    <property type="term" value="F:glutathione transferase activity"/>
    <property type="evidence" value="ECO:0007669"/>
    <property type="project" value="TreeGrafter"/>
</dbReference>
<gene>
    <name evidence="3" type="ORF">HAND00432_LOCUS9675</name>
</gene>
<dbReference type="Gene3D" id="3.40.30.10">
    <property type="entry name" value="Glutaredoxin"/>
    <property type="match status" value="1"/>
</dbReference>
<dbReference type="PROSITE" id="PS50404">
    <property type="entry name" value="GST_NTER"/>
    <property type="match status" value="1"/>
</dbReference>
<dbReference type="PANTHER" id="PTHR11571:SF252">
    <property type="entry name" value="GLUTATHIONE S-TRANSFERASE"/>
    <property type="match status" value="1"/>
</dbReference>
<dbReference type="SUPFAM" id="SSF52833">
    <property type="entry name" value="Thioredoxin-like"/>
    <property type="match status" value="1"/>
</dbReference>
<sequence length="219" mass="24816">MGATHAMPGKIKITYFDMNGGRAQPMRLALAMGDIPFEDDRFKFPQMAEYRENAPMGAFPTMEVDGYIFCQTGASLRYCGKLANLYPTDAILALKCDMMIDACFEFYEKIGPTLQEKDEAKKMEMRAVLNSEKLPQLLANIEKCLNRDSSEYVCGDKPTIADIMIYQQNNWISCGMLDGIDKDISANYPKFRSIAQKIHNHPKVKEWNDKTGFKGVFDS</sequence>
<dbReference type="InterPro" id="IPR050213">
    <property type="entry name" value="GST_superfamily"/>
</dbReference>
<dbReference type="SUPFAM" id="SSF47616">
    <property type="entry name" value="GST C-terminal domain-like"/>
    <property type="match status" value="1"/>
</dbReference>